<keyword evidence="3 5" id="KW-1133">Transmembrane helix</keyword>
<gene>
    <name evidence="6" type="ORF">DRW07_00340</name>
</gene>
<dbReference type="AlphaFoldDB" id="A0A3N5Y4R5"/>
<keyword evidence="4 5" id="KW-0472">Membrane</keyword>
<evidence type="ECO:0000256" key="1">
    <source>
        <dbReference type="ARBA" id="ARBA00004370"/>
    </source>
</evidence>
<dbReference type="RefSeq" id="WP_124025899.1">
    <property type="nucleotide sequence ID" value="NZ_JBHRSN010000005.1"/>
</dbReference>
<evidence type="ECO:0000256" key="4">
    <source>
        <dbReference type="ARBA" id="ARBA00023136"/>
    </source>
</evidence>
<dbReference type="InterPro" id="IPR023352">
    <property type="entry name" value="MAPEG-like_dom_sf"/>
</dbReference>
<dbReference type="InterPro" id="IPR001129">
    <property type="entry name" value="Membr-assoc_MAPEG"/>
</dbReference>
<keyword evidence="7" id="KW-1185">Reference proteome</keyword>
<feature type="transmembrane region" description="Helical" evidence="5">
    <location>
        <begin position="109"/>
        <end position="126"/>
    </location>
</feature>
<dbReference type="EMBL" id="RPOK01000001">
    <property type="protein sequence ID" value="RPJ67896.1"/>
    <property type="molecule type" value="Genomic_DNA"/>
</dbReference>
<name>A0A3N5Y4R5_9ALTE</name>
<dbReference type="OrthoDB" id="513661at2"/>
<organism evidence="6 7">
    <name type="scientific">Alteromonas sediminis</name>
    <dbReference type="NCBI Taxonomy" id="2259342"/>
    <lineage>
        <taxon>Bacteria</taxon>
        <taxon>Pseudomonadati</taxon>
        <taxon>Pseudomonadota</taxon>
        <taxon>Gammaproteobacteria</taxon>
        <taxon>Alteromonadales</taxon>
        <taxon>Alteromonadaceae</taxon>
        <taxon>Alteromonas/Salinimonas group</taxon>
        <taxon>Alteromonas</taxon>
    </lineage>
</organism>
<dbReference type="PANTHER" id="PTHR35371">
    <property type="entry name" value="INNER MEMBRANE PROTEIN"/>
    <property type="match status" value="1"/>
</dbReference>
<dbReference type="SUPFAM" id="SSF161084">
    <property type="entry name" value="MAPEG domain-like"/>
    <property type="match status" value="1"/>
</dbReference>
<evidence type="ECO:0000256" key="5">
    <source>
        <dbReference type="SAM" id="Phobius"/>
    </source>
</evidence>
<keyword evidence="2 5" id="KW-0812">Transmembrane</keyword>
<dbReference type="GO" id="GO:0016020">
    <property type="term" value="C:membrane"/>
    <property type="evidence" value="ECO:0007669"/>
    <property type="project" value="UniProtKB-SubCell"/>
</dbReference>
<protein>
    <submittedName>
        <fullName evidence="6">MAPEG family protein</fullName>
    </submittedName>
</protein>
<dbReference type="Gene3D" id="1.20.120.550">
    <property type="entry name" value="Membrane associated eicosanoid/glutathione metabolism-like domain"/>
    <property type="match status" value="1"/>
</dbReference>
<evidence type="ECO:0000313" key="6">
    <source>
        <dbReference type="EMBL" id="RPJ67896.1"/>
    </source>
</evidence>
<evidence type="ECO:0000256" key="3">
    <source>
        <dbReference type="ARBA" id="ARBA00022989"/>
    </source>
</evidence>
<accession>A0A3N5Y4R5</accession>
<evidence type="ECO:0000256" key="2">
    <source>
        <dbReference type="ARBA" id="ARBA00022692"/>
    </source>
</evidence>
<comment type="caution">
    <text evidence="6">The sequence shown here is derived from an EMBL/GenBank/DDBJ whole genome shotgun (WGS) entry which is preliminary data.</text>
</comment>
<dbReference type="PANTHER" id="PTHR35371:SF1">
    <property type="entry name" value="BLR7753 PROTEIN"/>
    <property type="match status" value="1"/>
</dbReference>
<dbReference type="Pfam" id="PF01124">
    <property type="entry name" value="MAPEG"/>
    <property type="match status" value="1"/>
</dbReference>
<sequence>MTLLLSSLLITIIMPFLAKAPLAVAMNKESKYDNAYPRDQQARLTGFGARANAAHYNCFEALACYTPAVLAVIATSNVNELAELSALVFVLARVLYLLCYWFDKATLRSACWIVAMAALFTLFAQAF</sequence>
<proteinExistence type="predicted"/>
<reference evidence="6 7" key="1">
    <citation type="submission" date="2018-11" db="EMBL/GenBank/DDBJ databases">
        <authorList>
            <person name="Ye M.-Q."/>
            <person name="Du Z.-J."/>
        </authorList>
    </citation>
    <scope>NUCLEOTIDE SEQUENCE [LARGE SCALE GENOMIC DNA]</scope>
    <source>
        <strain evidence="6 7">U0105</strain>
    </source>
</reference>
<comment type="subcellular location">
    <subcellularLocation>
        <location evidence="1">Membrane</location>
    </subcellularLocation>
</comment>
<dbReference type="Proteomes" id="UP000275281">
    <property type="component" value="Unassembled WGS sequence"/>
</dbReference>
<feature type="transmembrane region" description="Helical" evidence="5">
    <location>
        <begin position="84"/>
        <end position="102"/>
    </location>
</feature>
<evidence type="ECO:0000313" key="7">
    <source>
        <dbReference type="Proteomes" id="UP000275281"/>
    </source>
</evidence>